<dbReference type="InterPro" id="IPR036388">
    <property type="entry name" value="WH-like_DNA-bd_sf"/>
</dbReference>
<dbReference type="CDD" id="cd08422">
    <property type="entry name" value="PBP2_CrgA_like"/>
    <property type="match status" value="1"/>
</dbReference>
<dbReference type="SUPFAM" id="SSF53850">
    <property type="entry name" value="Periplasmic binding protein-like II"/>
    <property type="match status" value="1"/>
</dbReference>
<dbReference type="PANTHER" id="PTHR30537:SF5">
    <property type="entry name" value="HTH-TYPE TRANSCRIPTIONAL ACTIVATOR TTDR-RELATED"/>
    <property type="match status" value="1"/>
</dbReference>
<evidence type="ECO:0000256" key="2">
    <source>
        <dbReference type="ARBA" id="ARBA00023015"/>
    </source>
</evidence>
<dbReference type="AlphaFoldDB" id="A0A947GKU3"/>
<sequence>MNFNAIALFVKVVQYGSFSETARRTGTPVATVSRRIQALEKALGVRLLERSTRRLRLTDAGASFWQYANQGVEAFETGLSTLDRDQLDLSGKLRLSLPPGFVPWRQLLQDFQVRYPNVKFDVLVTERRVDLIEDGIDVALRIGDRKHEQAIAHKLGEYRHVLVANSSLLQKYGTLQSPKQLLQMPCASWKAPADTITWQLGSESIQIAPRLQVNDYLHLLELAIAGVYVTELPPFLARAAIFKGDLVHLLEDYPLPMSELNLLYPSRRHLSRLVRTYIDFCSQWVVDLF</sequence>
<dbReference type="InterPro" id="IPR058163">
    <property type="entry name" value="LysR-type_TF_proteobact-type"/>
</dbReference>
<comment type="caution">
    <text evidence="6">The sequence shown here is derived from an EMBL/GenBank/DDBJ whole genome shotgun (WGS) entry which is preliminary data.</text>
</comment>
<evidence type="ECO:0000313" key="6">
    <source>
        <dbReference type="EMBL" id="MBT9317814.1"/>
    </source>
</evidence>
<dbReference type="PANTHER" id="PTHR30537">
    <property type="entry name" value="HTH-TYPE TRANSCRIPTIONAL REGULATOR"/>
    <property type="match status" value="1"/>
</dbReference>
<dbReference type="FunFam" id="1.10.10.10:FF:000001">
    <property type="entry name" value="LysR family transcriptional regulator"/>
    <property type="match status" value="1"/>
</dbReference>
<accession>A0A947GKU3</accession>
<protein>
    <submittedName>
        <fullName evidence="6">LysR family transcriptional regulator</fullName>
    </submittedName>
</protein>
<name>A0A947GKU3_9CYAN</name>
<keyword evidence="7" id="KW-1185">Reference proteome</keyword>
<dbReference type="Pfam" id="PF03466">
    <property type="entry name" value="LysR_substrate"/>
    <property type="match status" value="1"/>
</dbReference>
<dbReference type="InterPro" id="IPR036390">
    <property type="entry name" value="WH_DNA-bd_sf"/>
</dbReference>
<evidence type="ECO:0000256" key="3">
    <source>
        <dbReference type="ARBA" id="ARBA00023125"/>
    </source>
</evidence>
<evidence type="ECO:0000256" key="4">
    <source>
        <dbReference type="ARBA" id="ARBA00023163"/>
    </source>
</evidence>
<dbReference type="EMBL" id="JADOES010000060">
    <property type="protein sequence ID" value="MBT9317814.1"/>
    <property type="molecule type" value="Genomic_DNA"/>
</dbReference>
<dbReference type="RefSeq" id="WP_215610878.1">
    <property type="nucleotide sequence ID" value="NZ_JADOES010000060.1"/>
</dbReference>
<keyword evidence="4" id="KW-0804">Transcription</keyword>
<evidence type="ECO:0000259" key="5">
    <source>
        <dbReference type="PROSITE" id="PS50931"/>
    </source>
</evidence>
<reference evidence="6" key="2">
    <citation type="journal article" date="2021" name="Mar. Drugs">
        <title>Genome Reduction and Secondary Metabolism of the Marine Sponge-Associated Cyanobacterium Leptothoe.</title>
        <authorList>
            <person name="Konstantinou D."/>
            <person name="Popin R.V."/>
            <person name="Fewer D.P."/>
            <person name="Sivonen K."/>
            <person name="Gkelis S."/>
        </authorList>
    </citation>
    <scope>NUCLEOTIDE SEQUENCE</scope>
    <source>
        <strain evidence="6">TAU-MAC 1115</strain>
    </source>
</reference>
<dbReference type="PROSITE" id="PS50931">
    <property type="entry name" value="HTH_LYSR"/>
    <property type="match status" value="1"/>
</dbReference>
<comment type="similarity">
    <text evidence="1">Belongs to the LysR transcriptional regulatory family.</text>
</comment>
<organism evidence="6 7">
    <name type="scientific">Leptothoe spongobia TAU-MAC 1115</name>
    <dbReference type="NCBI Taxonomy" id="1967444"/>
    <lineage>
        <taxon>Bacteria</taxon>
        <taxon>Bacillati</taxon>
        <taxon>Cyanobacteriota</taxon>
        <taxon>Cyanophyceae</taxon>
        <taxon>Nodosilineales</taxon>
        <taxon>Cymatolegaceae</taxon>
        <taxon>Leptothoe</taxon>
        <taxon>Leptothoe spongobia</taxon>
    </lineage>
</organism>
<dbReference type="Gene3D" id="1.10.10.10">
    <property type="entry name" value="Winged helix-like DNA-binding domain superfamily/Winged helix DNA-binding domain"/>
    <property type="match status" value="1"/>
</dbReference>
<proteinExistence type="inferred from homology"/>
<dbReference type="Gene3D" id="3.40.190.290">
    <property type="match status" value="1"/>
</dbReference>
<dbReference type="SUPFAM" id="SSF46785">
    <property type="entry name" value="Winged helix' DNA-binding domain"/>
    <property type="match status" value="1"/>
</dbReference>
<dbReference type="Pfam" id="PF00126">
    <property type="entry name" value="HTH_1"/>
    <property type="match status" value="1"/>
</dbReference>
<dbReference type="Proteomes" id="UP000717364">
    <property type="component" value="Unassembled WGS sequence"/>
</dbReference>
<feature type="domain" description="HTH lysR-type" evidence="5">
    <location>
        <begin position="1"/>
        <end position="58"/>
    </location>
</feature>
<dbReference type="InterPro" id="IPR005119">
    <property type="entry name" value="LysR_subst-bd"/>
</dbReference>
<keyword evidence="3" id="KW-0238">DNA-binding</keyword>
<evidence type="ECO:0000256" key="1">
    <source>
        <dbReference type="ARBA" id="ARBA00009437"/>
    </source>
</evidence>
<dbReference type="InterPro" id="IPR000847">
    <property type="entry name" value="LysR_HTH_N"/>
</dbReference>
<gene>
    <name evidence="6" type="ORF">IXB50_20555</name>
</gene>
<reference evidence="6" key="1">
    <citation type="submission" date="2020-11" db="EMBL/GenBank/DDBJ databases">
        <authorList>
            <person name="Konstantinou D."/>
            <person name="Gkelis S."/>
            <person name="Popin R."/>
            <person name="Fewer D."/>
            <person name="Sivonen K."/>
        </authorList>
    </citation>
    <scope>NUCLEOTIDE SEQUENCE</scope>
    <source>
        <strain evidence="6">TAU-MAC 1115</strain>
    </source>
</reference>
<dbReference type="GO" id="GO:0003700">
    <property type="term" value="F:DNA-binding transcription factor activity"/>
    <property type="evidence" value="ECO:0007669"/>
    <property type="project" value="InterPro"/>
</dbReference>
<keyword evidence="2" id="KW-0805">Transcription regulation</keyword>
<evidence type="ECO:0000313" key="7">
    <source>
        <dbReference type="Proteomes" id="UP000717364"/>
    </source>
</evidence>
<dbReference type="GO" id="GO:0003677">
    <property type="term" value="F:DNA binding"/>
    <property type="evidence" value="ECO:0007669"/>
    <property type="project" value="UniProtKB-KW"/>
</dbReference>